<protein>
    <submittedName>
        <fullName evidence="2">Tetratricopeptide (TPR) repeat protein</fullName>
    </submittedName>
</protein>
<evidence type="ECO:0000256" key="1">
    <source>
        <dbReference type="SAM" id="MobiDB-lite"/>
    </source>
</evidence>
<dbReference type="InterPro" id="IPR011990">
    <property type="entry name" value="TPR-like_helical_dom_sf"/>
</dbReference>
<keyword evidence="3" id="KW-1185">Reference proteome</keyword>
<dbReference type="SUPFAM" id="SSF48452">
    <property type="entry name" value="TPR-like"/>
    <property type="match status" value="1"/>
</dbReference>
<accession>A0ABS4TJG6</accession>
<dbReference type="SUPFAM" id="SSF103642">
    <property type="entry name" value="Sec-C motif"/>
    <property type="match status" value="1"/>
</dbReference>
<dbReference type="EMBL" id="JAGINW010000001">
    <property type="protein sequence ID" value="MBP2324573.1"/>
    <property type="molecule type" value="Genomic_DNA"/>
</dbReference>
<evidence type="ECO:0000313" key="3">
    <source>
        <dbReference type="Proteomes" id="UP001519332"/>
    </source>
</evidence>
<dbReference type="Proteomes" id="UP001519332">
    <property type="component" value="Unassembled WGS sequence"/>
</dbReference>
<gene>
    <name evidence="2" type="ORF">JOF56_004958</name>
</gene>
<dbReference type="Gene3D" id="3.10.450.50">
    <property type="match status" value="1"/>
</dbReference>
<dbReference type="Pfam" id="PF02810">
    <property type="entry name" value="SEC-C"/>
    <property type="match status" value="1"/>
</dbReference>
<dbReference type="RefSeq" id="WP_209641897.1">
    <property type="nucleotide sequence ID" value="NZ_JAGINW010000001.1"/>
</dbReference>
<sequence>MTDSTLAVTSDLVDVVAGVLAELGPMTEEKLVSVLAERGVVLGDDDVEDLLTEVLDDEDDLVTVLADERWASLPAMLTGRMFTHRLTGPEVEHDFLDAGPDLDALNALIGHERYQRLVPEGSPVVEVLLPFDSGLLAERGIPLDVVGDNGALLLAPGYLGAKGLAEGDVIALRIADDGLVLEAVADEAAMLQRANTVGDQLSTALDFGDGEPVSLDTVVWTACADDPELFAEPLPPLGEVLDTSGLAYEDELLIPRGFDLQRWRTNGRRAEIARRNDLDDDEAFAVLAVVMLYEKVAELQGAAALAEFITAPDSRTAVEAALPALAEPVIAEAVLAETIAAGSDGAAALGLFAESLESFAPRGAQPALKWLRGKAHERLADVTQAEADYQAAESLDPDWPLALVDLARYASDRGDAARGLALLRRADVPLDDFLAGLLERFQVEPRHDIGRNDPCWCGSGRKYKKCHLHREELPLEERAAWLYQKAAIFMAQGPFGTEVFTVASVRSQHSDDRLALINAMERDPLVTDAILFEGGVFAEFVQTRGALLPDDERLLAGQWQLIERSVYEVEQVRSGEGCTVRDLRTGDVHVVQERSGSRQLKAGALICARVVPAGTTMQIFGGIEPVELQERDELMALLDAKPDPVDLVSFLSRRFAPPALHNTEGEPLMLCEIILRTDDPAALTAELDRTYKRDGDNPEWLEVTGADDLEPIRATLRLDEHELTVQTNSEARADRVLDTVRALDPTLTVVNETRQSALEFAARERSVPAPVTPEVAATLNQYIRAYEQKWLDEPIPALAGHTPRQAAADPTRRGDLIRLLNSFPADPGNPGVMNPDRLRNALGLR</sequence>
<comment type="caution">
    <text evidence="2">The sequence shown here is derived from an EMBL/GenBank/DDBJ whole genome shotgun (WGS) entry which is preliminary data.</text>
</comment>
<dbReference type="InterPro" id="IPR004027">
    <property type="entry name" value="SEC_C_motif"/>
</dbReference>
<organism evidence="2 3">
    <name type="scientific">Kibdelosporangium banguiense</name>
    <dbReference type="NCBI Taxonomy" id="1365924"/>
    <lineage>
        <taxon>Bacteria</taxon>
        <taxon>Bacillati</taxon>
        <taxon>Actinomycetota</taxon>
        <taxon>Actinomycetes</taxon>
        <taxon>Pseudonocardiales</taxon>
        <taxon>Pseudonocardiaceae</taxon>
        <taxon>Kibdelosporangium</taxon>
    </lineage>
</organism>
<reference evidence="2 3" key="1">
    <citation type="submission" date="2021-03" db="EMBL/GenBank/DDBJ databases">
        <title>Sequencing the genomes of 1000 actinobacteria strains.</title>
        <authorList>
            <person name="Klenk H.-P."/>
        </authorList>
    </citation>
    <scope>NUCLEOTIDE SEQUENCE [LARGE SCALE GENOMIC DNA]</scope>
    <source>
        <strain evidence="2 3">DSM 46670</strain>
    </source>
</reference>
<dbReference type="Gene3D" id="1.25.40.10">
    <property type="entry name" value="Tetratricopeptide repeat domain"/>
    <property type="match status" value="1"/>
</dbReference>
<name>A0ABS4TJG6_9PSEU</name>
<evidence type="ECO:0000313" key="2">
    <source>
        <dbReference type="EMBL" id="MBP2324573.1"/>
    </source>
</evidence>
<proteinExistence type="predicted"/>
<feature type="region of interest" description="Disordered" evidence="1">
    <location>
        <begin position="822"/>
        <end position="845"/>
    </location>
</feature>